<feature type="region of interest" description="Disordered" evidence="1">
    <location>
        <begin position="1224"/>
        <end position="1277"/>
    </location>
</feature>
<accession>A0A1B6FRE7</accession>
<dbReference type="GO" id="GO:0070182">
    <property type="term" value="F:DNA polymerase binding"/>
    <property type="evidence" value="ECO:0007669"/>
    <property type="project" value="TreeGrafter"/>
</dbReference>
<evidence type="ECO:0000259" key="5">
    <source>
        <dbReference type="Pfam" id="PF14678"/>
    </source>
</evidence>
<feature type="non-terminal residue" evidence="8">
    <location>
        <position position="1"/>
    </location>
</feature>
<dbReference type="InterPro" id="IPR029310">
    <property type="entry name" value="FANCI_HD1"/>
</dbReference>
<gene>
    <name evidence="8" type="ORF">g.13556</name>
</gene>
<dbReference type="PANTHER" id="PTHR21818:SF0">
    <property type="entry name" value="FANCONI ANEMIA GROUP I PROTEIN"/>
    <property type="match status" value="1"/>
</dbReference>
<evidence type="ECO:0000313" key="8">
    <source>
        <dbReference type="EMBL" id="JAS52739.1"/>
    </source>
</evidence>
<evidence type="ECO:0000259" key="3">
    <source>
        <dbReference type="Pfam" id="PF14676"/>
    </source>
</evidence>
<evidence type="ECO:0000259" key="2">
    <source>
        <dbReference type="Pfam" id="PF14675"/>
    </source>
</evidence>
<dbReference type="InterPro" id="IPR029308">
    <property type="entry name" value="FANCI_S1"/>
</dbReference>
<dbReference type="InterPro" id="IPR029313">
    <property type="entry name" value="FANCI_S3"/>
</dbReference>
<proteinExistence type="predicted"/>
<evidence type="ECO:0000259" key="6">
    <source>
        <dbReference type="Pfam" id="PF14679"/>
    </source>
</evidence>
<feature type="domain" description="FANCI helical" evidence="6">
    <location>
        <begin position="224"/>
        <end position="306"/>
    </location>
</feature>
<dbReference type="InterPro" id="IPR029312">
    <property type="entry name" value="FANCI_HD2"/>
</dbReference>
<dbReference type="InterPro" id="IPR016024">
    <property type="entry name" value="ARM-type_fold"/>
</dbReference>
<dbReference type="Pfam" id="PF14678">
    <property type="entry name" value="FANCI_S4"/>
    <property type="match status" value="1"/>
</dbReference>
<feature type="domain" description="FANCI helical" evidence="7">
    <location>
        <begin position="482"/>
        <end position="709"/>
    </location>
</feature>
<evidence type="ECO:0000256" key="1">
    <source>
        <dbReference type="SAM" id="MobiDB-lite"/>
    </source>
</evidence>
<reference evidence="8" key="1">
    <citation type="submission" date="2015-11" db="EMBL/GenBank/DDBJ databases">
        <title>De novo transcriptome assembly of four potential Pierce s Disease insect vectors from Arizona vineyards.</title>
        <authorList>
            <person name="Tassone E.E."/>
        </authorList>
    </citation>
    <scope>NUCLEOTIDE SEQUENCE</scope>
</reference>
<dbReference type="PANTHER" id="PTHR21818">
    <property type="entry name" value="BC025462 PROTEIN"/>
    <property type="match status" value="1"/>
</dbReference>
<dbReference type="Pfam" id="PF14675">
    <property type="entry name" value="FANCI_S1"/>
    <property type="match status" value="1"/>
</dbReference>
<dbReference type="InterPro" id="IPR026171">
    <property type="entry name" value="FANCI"/>
</dbReference>
<feature type="domain" description="FANCI solenoid 3" evidence="4">
    <location>
        <begin position="743"/>
        <end position="956"/>
    </location>
</feature>
<name>A0A1B6FRE7_9HEMI</name>
<feature type="domain" description="FANCI solenoid 2" evidence="3">
    <location>
        <begin position="315"/>
        <end position="463"/>
    </location>
</feature>
<dbReference type="GO" id="GO:0006281">
    <property type="term" value="P:DNA repair"/>
    <property type="evidence" value="ECO:0007669"/>
    <property type="project" value="InterPro"/>
</dbReference>
<dbReference type="SUPFAM" id="SSF48371">
    <property type="entry name" value="ARM repeat"/>
    <property type="match status" value="1"/>
</dbReference>
<feature type="compositionally biased region" description="Polar residues" evidence="1">
    <location>
        <begin position="1237"/>
        <end position="1248"/>
    </location>
</feature>
<feature type="domain" description="FANCI solenoid 1" evidence="2">
    <location>
        <begin position="1"/>
        <end position="217"/>
    </location>
</feature>
<feature type="compositionally biased region" description="Basic and acidic residues" evidence="1">
    <location>
        <begin position="1250"/>
        <end position="1264"/>
    </location>
</feature>
<feature type="domain" description="FANCI solenoid 4" evidence="5">
    <location>
        <begin position="969"/>
        <end position="1219"/>
    </location>
</feature>
<dbReference type="Pfam" id="PF14679">
    <property type="entry name" value="FANCI_HD1"/>
    <property type="match status" value="1"/>
</dbReference>
<protein>
    <submittedName>
        <fullName evidence="8">Uncharacterized protein</fullName>
    </submittedName>
</protein>
<dbReference type="InterPro" id="IPR029315">
    <property type="entry name" value="FANCI_S2"/>
</dbReference>
<dbReference type="Pfam" id="PF14676">
    <property type="entry name" value="FANCI_S2"/>
    <property type="match status" value="1"/>
</dbReference>
<dbReference type="EMBL" id="GECZ01017030">
    <property type="protein sequence ID" value="JAS52739.1"/>
    <property type="molecule type" value="Transcribed_RNA"/>
</dbReference>
<sequence>RRLKLCLAIIKEIQTCDISNRSAVALVSRIAQELGSFPTSHLVAIAEACVDFIRSSESDSQTSWKDLLPKVLSEVDLHREVEYAGAEMSGSEFKQRIIQVICSSTWNPGIVTSLAAMFIEIQLTEEEHQQVVNKLCTYFDKMSPQEIPPLIHQMLILCKNQHGVTVFLSLRRYFSSKIYKKQDAPEDLDSITGISESDSKEISDCESMVLYHTEESAKLSRGCVTDLLRFTKNCVSIPEIILDPFLLAVLLSLSTISSYEQQVMETLKNAILRSAQEEERRRESAWLRQMVSPQNDFNEVLVKLIQSNVCTRDKVLKGLVNFCMSLLNIQPSKNKEGTAEILWKYGRHSLVYVVKRHRQVAQTVLQTLTDHIITGQNVTQYTDCLVKLCSVAPLVVIDNLLILLRLLDFLGQLPPAIARRVITAVLSLVRISTKLRDSFILILRKALFSREIETRKIAVMGFLQLLKLLKVKGLAALSQSEQSFSGPSVFTQICMEVHTQSSNSNSSSNEAICLEVLGVLRRCFMQQAPVKICLYQGLYDALCRNPELCSSVMDSLLEHFNQFYPQDQNTLPPIEISKAIIIQGAEIVLQEPVGKLVFVMQQVALKALDVYGEDDQPRSLDKLRAILDSLAARYSQCDLIHFELDENTNFLDILPETLKMQEIVRQTIGVYQALTAYTVNAWTPACDVQQGQKLLGLFKAQNLLVDYVKNCKPAKKEAGAGKKDKEKNAGLKKPPMFKLPETVLDFSSVYRLLTLHLSEDVLWATDESIEDVRTRRPLFRYATQTALEVVQLSKAQITVCKSSTLLKPIMELARLLYERCLKRYNEVSQFENNAAVSCIECLYELLSLLFTHFSQISPILAEIVGVESDKDLVMQLKPIIKAFQQLLVDIISQEDDEDNVLDKQLLHVIISSLSLLALKLPADHAYTVKLLDWLTDFALKRNLPTIPLTKSYLTLLLAMVARCKAEASLLDSIAIQLSHLFGSVNEVEVEESPLSLSLVTDTTMAVALPLLCNNISASLDQVEWLVARLRAELATVMLPGVTGNSPRSRRERICRQEKNVVSQLGHCVNVTQSLCCVAVPTGPCTEAVFRLLSRSYTVLTALTKYFTSKCSPQCVDYQHARFGKLVKLAGSHLSSQVADLILYVEELGKDTKDKKVKEAQVLSQARKQAVYIPRLVSDLENFSKAVTLLSKKCKDDGLTTNMKLTTTRDFRINTKKLQEVMRRNHEGGSDDEDMEVSNVQPSQGNSSVVRGKENEPQVSQRERGNSSQPPAKKLRSK</sequence>
<evidence type="ECO:0000259" key="4">
    <source>
        <dbReference type="Pfam" id="PF14677"/>
    </source>
</evidence>
<dbReference type="Pfam" id="PF14680">
    <property type="entry name" value="FANCI_HD2"/>
    <property type="match status" value="1"/>
</dbReference>
<organism evidence="8">
    <name type="scientific">Cuerna arida</name>
    <dbReference type="NCBI Taxonomy" id="1464854"/>
    <lineage>
        <taxon>Eukaryota</taxon>
        <taxon>Metazoa</taxon>
        <taxon>Ecdysozoa</taxon>
        <taxon>Arthropoda</taxon>
        <taxon>Hexapoda</taxon>
        <taxon>Insecta</taxon>
        <taxon>Pterygota</taxon>
        <taxon>Neoptera</taxon>
        <taxon>Paraneoptera</taxon>
        <taxon>Hemiptera</taxon>
        <taxon>Auchenorrhyncha</taxon>
        <taxon>Membracoidea</taxon>
        <taxon>Cicadellidae</taxon>
        <taxon>Cicadellinae</taxon>
        <taxon>Proconiini</taxon>
        <taxon>Cuerna</taxon>
    </lineage>
</organism>
<dbReference type="AlphaFoldDB" id="A0A1B6FRE7"/>
<dbReference type="InterPro" id="IPR029314">
    <property type="entry name" value="FANCI_S4"/>
</dbReference>
<dbReference type="Pfam" id="PF14677">
    <property type="entry name" value="FANCI_S3"/>
    <property type="match status" value="1"/>
</dbReference>
<evidence type="ECO:0000259" key="7">
    <source>
        <dbReference type="Pfam" id="PF14680"/>
    </source>
</evidence>